<dbReference type="RefSeq" id="YP_009623447.1">
    <property type="nucleotide sequence ID" value="NC_042113.1"/>
</dbReference>
<protein>
    <submittedName>
        <fullName evidence="2">Uncharacterized protein</fullName>
    </submittedName>
</protein>
<keyword evidence="3" id="KW-1185">Reference proteome</keyword>
<accession>A0A0A1IV49</accession>
<feature type="region of interest" description="Disordered" evidence="1">
    <location>
        <begin position="91"/>
        <end position="116"/>
    </location>
</feature>
<dbReference type="KEGG" id="vg:40100315"/>
<organism evidence="2 3">
    <name type="scientific">Pseudomonas phage vB_PaeM_C2-10_Ab02</name>
    <dbReference type="NCBI Taxonomy" id="1548900"/>
    <lineage>
        <taxon>Viruses</taxon>
        <taxon>Duplodnaviria</taxon>
        <taxon>Heunggongvirae</taxon>
        <taxon>Uroviricota</taxon>
        <taxon>Caudoviricetes</taxon>
        <taxon>Vandenendeviridae</taxon>
        <taxon>Skurskavirinae</taxon>
        <taxon>Pakpunavirus</taxon>
        <taxon>Pakpunavirus CAb02</taxon>
    </lineage>
</organism>
<evidence type="ECO:0000256" key="1">
    <source>
        <dbReference type="SAM" id="MobiDB-lite"/>
    </source>
</evidence>
<sequence>MTSKNSDLSTQMIDKIIAKESVVGQYTVAKQKVTVIDYEEFSRLDFQPPATWFIKDASGYYIFVHTSQRAKAQAWIDEEYGKGRYTVNASRVQKKHNTGEGSKPAYGVATRRGQKR</sequence>
<dbReference type="Proteomes" id="UP000030231">
    <property type="component" value="Genome"/>
</dbReference>
<evidence type="ECO:0000313" key="2">
    <source>
        <dbReference type="EMBL" id="CEF88970.1"/>
    </source>
</evidence>
<gene>
    <name evidence="2" type="primary">ORF40</name>
</gene>
<proteinExistence type="predicted"/>
<reference evidence="2 3" key="1">
    <citation type="journal article" date="2015" name="PLoS ONE">
        <title>Investigation of a Large Collection of Pseudomonas aeruginosa Bacteriophages Collected from a Single Environmental Source in Abidjan, Cote d'Ivoire.</title>
        <authorList>
            <person name="Essoh C."/>
            <person name="Latino L."/>
            <person name="Midoux C."/>
            <person name="Blouin Y."/>
            <person name="Loukou G."/>
            <person name="Nguetta S.P."/>
            <person name="Lathro S."/>
            <person name="Cablanmian A."/>
            <person name="Kouassi A.K."/>
            <person name="Vergnaud G."/>
            <person name="Pourcel C."/>
        </authorList>
    </citation>
    <scope>NUCLEOTIDE SEQUENCE [LARGE SCALE GENOMIC DNA]</scope>
    <source>
        <strain evidence="2">Ab02</strain>
    </source>
</reference>
<evidence type="ECO:0000313" key="3">
    <source>
        <dbReference type="Proteomes" id="UP000030231"/>
    </source>
</evidence>
<name>A0A0A1IV49_9CAUD</name>
<dbReference type="EMBL" id="LN610572">
    <property type="protein sequence ID" value="CEF88970.1"/>
    <property type="molecule type" value="Genomic_DNA"/>
</dbReference>
<dbReference type="GeneID" id="40100315"/>